<feature type="transmembrane region" description="Helical" evidence="10">
    <location>
        <begin position="644"/>
        <end position="663"/>
    </location>
</feature>
<dbReference type="InterPro" id="IPR013099">
    <property type="entry name" value="K_chnl_dom"/>
</dbReference>
<evidence type="ECO:0000256" key="4">
    <source>
        <dbReference type="ARBA" id="ARBA00022989"/>
    </source>
</evidence>
<keyword evidence="7 8" id="KW-0407">Ion channel</keyword>
<name>A0A0C3F0B2_PILCF</name>
<evidence type="ECO:0000313" key="13">
    <source>
        <dbReference type="EMBL" id="KIM78215.1"/>
    </source>
</evidence>
<feature type="region of interest" description="Disordered" evidence="9">
    <location>
        <begin position="727"/>
        <end position="759"/>
    </location>
</feature>
<keyword evidence="6 10" id="KW-0472">Membrane</keyword>
<dbReference type="GO" id="GO:0015271">
    <property type="term" value="F:outward rectifier potassium channel activity"/>
    <property type="evidence" value="ECO:0007669"/>
    <property type="project" value="TreeGrafter"/>
</dbReference>
<proteinExistence type="inferred from homology"/>
<feature type="transmembrane region" description="Helical" evidence="10">
    <location>
        <begin position="616"/>
        <end position="638"/>
    </location>
</feature>
<reference evidence="14" key="2">
    <citation type="submission" date="2015-01" db="EMBL/GenBank/DDBJ databases">
        <title>Evolutionary Origins and Diversification of the Mycorrhizal Mutualists.</title>
        <authorList>
            <consortium name="DOE Joint Genome Institute"/>
            <consortium name="Mycorrhizal Genomics Consortium"/>
            <person name="Kohler A."/>
            <person name="Kuo A."/>
            <person name="Nagy L.G."/>
            <person name="Floudas D."/>
            <person name="Copeland A."/>
            <person name="Barry K.W."/>
            <person name="Cichocki N."/>
            <person name="Veneault-Fourrey C."/>
            <person name="LaButti K."/>
            <person name="Lindquist E.A."/>
            <person name="Lipzen A."/>
            <person name="Lundell T."/>
            <person name="Morin E."/>
            <person name="Murat C."/>
            <person name="Riley R."/>
            <person name="Ohm R."/>
            <person name="Sun H."/>
            <person name="Tunlid A."/>
            <person name="Henrissat B."/>
            <person name="Grigoriev I.V."/>
            <person name="Hibbett D.S."/>
            <person name="Martin F."/>
        </authorList>
    </citation>
    <scope>NUCLEOTIDE SEQUENCE [LARGE SCALE GENOMIC DNA]</scope>
    <source>
        <strain evidence="14">F 1598</strain>
    </source>
</reference>
<evidence type="ECO:0000256" key="5">
    <source>
        <dbReference type="ARBA" id="ARBA00023065"/>
    </source>
</evidence>
<evidence type="ECO:0000256" key="10">
    <source>
        <dbReference type="SAM" id="Phobius"/>
    </source>
</evidence>
<keyword evidence="4 10" id="KW-1133">Transmembrane helix</keyword>
<dbReference type="EMBL" id="KN833018">
    <property type="protein sequence ID" value="KIM78215.1"/>
    <property type="molecule type" value="Genomic_DNA"/>
</dbReference>
<feature type="transmembrane region" description="Helical" evidence="10">
    <location>
        <begin position="161"/>
        <end position="182"/>
    </location>
</feature>
<keyword evidence="2 8" id="KW-0813">Transport</keyword>
<feature type="transmembrane region" description="Helical" evidence="10">
    <location>
        <begin position="321"/>
        <end position="342"/>
    </location>
</feature>
<protein>
    <recommendedName>
        <fullName evidence="12">Potassium channel domain-containing protein</fullName>
    </recommendedName>
</protein>
<evidence type="ECO:0000256" key="3">
    <source>
        <dbReference type="ARBA" id="ARBA00022692"/>
    </source>
</evidence>
<keyword evidence="5 8" id="KW-0406">Ion transport</keyword>
<dbReference type="InParanoid" id="A0A0C3F0B2"/>
<dbReference type="Gene3D" id="1.10.287.70">
    <property type="match status" value="2"/>
</dbReference>
<dbReference type="GO" id="GO:0030322">
    <property type="term" value="P:stabilization of membrane potential"/>
    <property type="evidence" value="ECO:0007669"/>
    <property type="project" value="TreeGrafter"/>
</dbReference>
<gene>
    <name evidence="13" type="ORF">PILCRDRAFT_599864</name>
</gene>
<feature type="compositionally biased region" description="Basic and acidic residues" evidence="9">
    <location>
        <begin position="17"/>
        <end position="30"/>
    </location>
</feature>
<feature type="chain" id="PRO_5002164065" description="Potassium channel domain-containing protein" evidence="11">
    <location>
        <begin position="20"/>
        <end position="963"/>
    </location>
</feature>
<dbReference type="PRINTS" id="PR01333">
    <property type="entry name" value="2POREKCHANEL"/>
</dbReference>
<accession>A0A0C3F0B2</accession>
<reference evidence="13 14" key="1">
    <citation type="submission" date="2014-04" db="EMBL/GenBank/DDBJ databases">
        <authorList>
            <consortium name="DOE Joint Genome Institute"/>
            <person name="Kuo A."/>
            <person name="Tarkka M."/>
            <person name="Buscot F."/>
            <person name="Kohler A."/>
            <person name="Nagy L.G."/>
            <person name="Floudas D."/>
            <person name="Copeland A."/>
            <person name="Barry K.W."/>
            <person name="Cichocki N."/>
            <person name="Veneault-Fourrey C."/>
            <person name="LaButti K."/>
            <person name="Lindquist E.A."/>
            <person name="Lipzen A."/>
            <person name="Lundell T."/>
            <person name="Morin E."/>
            <person name="Murat C."/>
            <person name="Sun H."/>
            <person name="Tunlid A."/>
            <person name="Henrissat B."/>
            <person name="Grigoriev I.V."/>
            <person name="Hibbett D.S."/>
            <person name="Martin F."/>
            <person name="Nordberg H.P."/>
            <person name="Cantor M.N."/>
            <person name="Hua S.X."/>
        </authorList>
    </citation>
    <scope>NUCLEOTIDE SEQUENCE [LARGE SCALE GENOMIC DNA]</scope>
    <source>
        <strain evidence="13 14">F 1598</strain>
    </source>
</reference>
<dbReference type="STRING" id="765440.A0A0C3F0B2"/>
<dbReference type="HOGENOM" id="CLU_009214_0_0_1"/>
<feature type="compositionally biased region" description="Basic residues" evidence="9">
    <location>
        <begin position="727"/>
        <end position="745"/>
    </location>
</feature>
<keyword evidence="14" id="KW-1185">Reference proteome</keyword>
<dbReference type="AlphaFoldDB" id="A0A0C3F0B2"/>
<feature type="transmembrane region" description="Helical" evidence="10">
    <location>
        <begin position="267"/>
        <end position="290"/>
    </location>
</feature>
<feature type="region of interest" description="Disordered" evidence="9">
    <location>
        <begin position="930"/>
        <end position="963"/>
    </location>
</feature>
<keyword evidence="11" id="KW-0732">Signal</keyword>
<evidence type="ECO:0000313" key="14">
    <source>
        <dbReference type="Proteomes" id="UP000054166"/>
    </source>
</evidence>
<feature type="transmembrane region" description="Helical" evidence="10">
    <location>
        <begin position="189"/>
        <end position="214"/>
    </location>
</feature>
<dbReference type="PANTHER" id="PTHR11003">
    <property type="entry name" value="POTASSIUM CHANNEL, SUBFAMILY K"/>
    <property type="match status" value="1"/>
</dbReference>
<feature type="compositionally biased region" description="Acidic residues" evidence="9">
    <location>
        <begin position="47"/>
        <end position="56"/>
    </location>
</feature>
<evidence type="ECO:0000256" key="11">
    <source>
        <dbReference type="SAM" id="SignalP"/>
    </source>
</evidence>
<evidence type="ECO:0000256" key="1">
    <source>
        <dbReference type="ARBA" id="ARBA00004141"/>
    </source>
</evidence>
<dbReference type="SUPFAM" id="SSF81324">
    <property type="entry name" value="Voltage-gated potassium channels"/>
    <property type="match status" value="2"/>
</dbReference>
<dbReference type="OrthoDB" id="297496at2759"/>
<feature type="domain" description="Potassium channel" evidence="12">
    <location>
        <begin position="274"/>
        <end position="343"/>
    </location>
</feature>
<feature type="transmembrane region" description="Helical" evidence="10">
    <location>
        <begin position="226"/>
        <end position="246"/>
    </location>
</feature>
<organism evidence="13 14">
    <name type="scientific">Piloderma croceum (strain F 1598)</name>
    <dbReference type="NCBI Taxonomy" id="765440"/>
    <lineage>
        <taxon>Eukaryota</taxon>
        <taxon>Fungi</taxon>
        <taxon>Dikarya</taxon>
        <taxon>Basidiomycota</taxon>
        <taxon>Agaricomycotina</taxon>
        <taxon>Agaricomycetes</taxon>
        <taxon>Agaricomycetidae</taxon>
        <taxon>Atheliales</taxon>
        <taxon>Atheliaceae</taxon>
        <taxon>Piloderma</taxon>
    </lineage>
</organism>
<dbReference type="Pfam" id="PF07885">
    <property type="entry name" value="Ion_trans_2"/>
    <property type="match status" value="2"/>
</dbReference>
<keyword evidence="3 8" id="KW-0812">Transmembrane</keyword>
<dbReference type="PANTHER" id="PTHR11003:SF342">
    <property type="entry name" value="OUTWARD-RECTIFIER POTASSIUM CHANNEL TOK1"/>
    <property type="match status" value="1"/>
</dbReference>
<comment type="similarity">
    <text evidence="8">Belongs to the two pore domain potassium channel (TC 1.A.1.8) family.</text>
</comment>
<feature type="signal peptide" evidence="11">
    <location>
        <begin position="1"/>
        <end position="19"/>
    </location>
</feature>
<comment type="subcellular location">
    <subcellularLocation>
        <location evidence="1">Membrane</location>
        <topology evidence="1">Multi-pass membrane protein</topology>
    </subcellularLocation>
</comment>
<feature type="transmembrane region" description="Helical" evidence="10">
    <location>
        <begin position="675"/>
        <end position="694"/>
    </location>
</feature>
<dbReference type="Proteomes" id="UP000054166">
    <property type="component" value="Unassembled WGS sequence"/>
</dbReference>
<evidence type="ECO:0000256" key="2">
    <source>
        <dbReference type="ARBA" id="ARBA00022448"/>
    </source>
</evidence>
<dbReference type="InterPro" id="IPR003280">
    <property type="entry name" value="2pore_dom_K_chnl"/>
</dbReference>
<dbReference type="GO" id="GO:0005886">
    <property type="term" value="C:plasma membrane"/>
    <property type="evidence" value="ECO:0007669"/>
    <property type="project" value="TreeGrafter"/>
</dbReference>
<sequence>MSLRNILLFLAASHGRVASDDTTNDRDPEVGLKISPEATLDQNIDHEEADNADEQTTDPFDPNDSRRRRRLSSATAFTSFSRTLTLVDTPTWFQTVKTFVFPPKENIDSFIPNYRHTPIVSGLLVPFSILLEIPAVTEHWYIRTENNQVIDSRPNPKILDVGLGISLGCAVLANMCLITRFLEQRVKTMTILCTIFLSIHDIINIVAVTVFGVQHRFSDGFTYGQSFWMTVCSTAASTITNATLIWDLYRTPDFNKSGSGLTRKQRTLVIIIMVLFCYICFGALINSLLIKLSFIDGLYFTLVSIETIGFGDIVPITTGSRVFICAYSAIGFLNLGVAIVMCRETVLELMEVEYKKRAQKVKERWKEAREMRRVEHRWRHAIEWRLKEMGMPVWVRDENWHGHRVGGGGRSVKRVATMDQNSATGFFDSQTGHSHIHGPTGMRLNLNALTQAQLEASAAEAGVPLNTLLPPDFIPAAEEIAVHHEDANKPSAVSAWIHHPLASHFEHTFHPTQARTLTHARLGGMAALLTRFAVAVIHIHATEPDRPLDESAPSNQNGNLSSEAVVVGETPNNLQIDPSPTIEVDKDQHLDSDSMPPHPTDNLDLQMMQDLDTMTFYTKLIIAFGLFSVFWTIGSGIFMATEGWSYGISMYFCFVAFTSIGYGDYHPDTPAGRSIFVVWAILGVGTMTILISVIQEAYNSRYQNAMHIRAFDKAVKRYRERVHHLKPRSGHKGHHHFHLWGHKHKQADPPPPSADKVRSVSRSPSVFTLSQTQAAADKDKLDITKTHARAQESLHALPGHVLQHAETFHTYIRLFVDDGNILDTQRGSSAKAMASSGMAEVSNTLRKLLDEIAMLGGIGKATKEEILQDPDARHVSPLQPFRMFAHSFLFPQTLFVLSIEKALHNMTAAAKEALNAIQKRDELASLIQQEQMDPDEPALEEDHVASSSSNVQELGILEVSSPP</sequence>
<evidence type="ECO:0000256" key="7">
    <source>
        <dbReference type="ARBA" id="ARBA00023303"/>
    </source>
</evidence>
<evidence type="ECO:0000256" key="8">
    <source>
        <dbReference type="RuleBase" id="RU003857"/>
    </source>
</evidence>
<feature type="domain" description="Potassium channel" evidence="12">
    <location>
        <begin position="629"/>
        <end position="697"/>
    </location>
</feature>
<evidence type="ECO:0000259" key="12">
    <source>
        <dbReference type="Pfam" id="PF07885"/>
    </source>
</evidence>
<evidence type="ECO:0000256" key="6">
    <source>
        <dbReference type="ARBA" id="ARBA00023136"/>
    </source>
</evidence>
<evidence type="ECO:0000256" key="9">
    <source>
        <dbReference type="SAM" id="MobiDB-lite"/>
    </source>
</evidence>
<feature type="region of interest" description="Disordered" evidence="9">
    <location>
        <begin position="17"/>
        <end position="68"/>
    </location>
</feature>
<dbReference type="GO" id="GO:0022841">
    <property type="term" value="F:potassium ion leak channel activity"/>
    <property type="evidence" value="ECO:0007669"/>
    <property type="project" value="TreeGrafter"/>
</dbReference>